<keyword evidence="2" id="KW-0238">DNA-binding</keyword>
<dbReference type="Gene3D" id="1.25.40.10">
    <property type="entry name" value="Tetratricopeptide repeat domain"/>
    <property type="match status" value="1"/>
</dbReference>
<protein>
    <submittedName>
        <fullName evidence="6">Transcriptional regulator</fullName>
    </submittedName>
</protein>
<evidence type="ECO:0000259" key="5">
    <source>
        <dbReference type="PROSITE" id="PS01124"/>
    </source>
</evidence>
<dbReference type="GO" id="GO:0003700">
    <property type="term" value="F:DNA-binding transcription factor activity"/>
    <property type="evidence" value="ECO:0007669"/>
    <property type="project" value="InterPro"/>
</dbReference>
<dbReference type="SUPFAM" id="SSF48452">
    <property type="entry name" value="TPR-like"/>
    <property type="match status" value="1"/>
</dbReference>
<dbReference type="SUPFAM" id="SSF46689">
    <property type="entry name" value="Homeodomain-like"/>
    <property type="match status" value="1"/>
</dbReference>
<dbReference type="PANTHER" id="PTHR43280:SF34">
    <property type="entry name" value="ARAC-FAMILY TRANSCRIPTIONAL REGULATOR"/>
    <property type="match status" value="1"/>
</dbReference>
<dbReference type="Pfam" id="PF12833">
    <property type="entry name" value="HTH_18"/>
    <property type="match status" value="1"/>
</dbReference>
<evidence type="ECO:0000256" key="3">
    <source>
        <dbReference type="ARBA" id="ARBA00023163"/>
    </source>
</evidence>
<evidence type="ECO:0000256" key="4">
    <source>
        <dbReference type="SAM" id="Phobius"/>
    </source>
</evidence>
<dbReference type="InterPro" id="IPR018060">
    <property type="entry name" value="HTH_AraC"/>
</dbReference>
<dbReference type="GO" id="GO:0043565">
    <property type="term" value="F:sequence-specific DNA binding"/>
    <property type="evidence" value="ECO:0007669"/>
    <property type="project" value="InterPro"/>
</dbReference>
<keyword evidence="4" id="KW-1133">Transmembrane helix</keyword>
<dbReference type="SMART" id="SM00342">
    <property type="entry name" value="HTH_ARAC"/>
    <property type="match status" value="1"/>
</dbReference>
<dbReference type="Proteomes" id="UP000095576">
    <property type="component" value="Unassembled WGS sequence"/>
</dbReference>
<evidence type="ECO:0000313" key="6">
    <source>
        <dbReference type="EMBL" id="CUQ18502.1"/>
    </source>
</evidence>
<dbReference type="InterPro" id="IPR018062">
    <property type="entry name" value="HTH_AraC-typ_CS"/>
</dbReference>
<sequence>MKSIRSVICFCLFLFVFNQLLFADKTIENDSLYTSEYISRIYMAEPERALSLLDGAESKKTIPLRIIHELRSRVYRNMYMTKLAFLYAKKSYLLDSVSQKDPKHLLTMTVDLAELAVLMSDHKESMRYALDGIKLAQKEKDKGAESKLLFCIGENKWQLSFKEEAYDYFDKAIKLLQGTSSKLEMAMLSYFYGMKMDYLLNDSRSKEALEVGLKREKLLKDIAKLPEKTKGFLDLQYTYLYAKMSYICYLEGKYDQAEKYYQQYLSTENSQTPDGKTYAIPYLLVSKQYQKVVDQCQDFKKLMQEQDTVNLQYISILQKEVKAYKGLKDFEKVAALRESIISIIDGINSKDKQNAALELNAIHKADEQEEYIAEQTLQLRIRNISLAFLGCVTCLILFVLWRIWRHTIIVKYKNKMLAKFINEKLAGKVENKQLFIDGDAEDPIAVPLDLEPETGFSEKDDLSPDEVVESREEEDENKKIFKELNRIVVQDQLYLSPELSREDLAQIVHLNNARFARMIKENTGTNFNGYINELRINYAIQLLKQHPNYTIRAIADEAGFNSTPILYSMFKKKTGMTPYEFKKALSLQSQDKRVENLS</sequence>
<evidence type="ECO:0000313" key="7">
    <source>
        <dbReference type="Proteomes" id="UP000095576"/>
    </source>
</evidence>
<feature type="transmembrane region" description="Helical" evidence="4">
    <location>
        <begin position="384"/>
        <end position="404"/>
    </location>
</feature>
<feature type="domain" description="HTH araC/xylS-type" evidence="5">
    <location>
        <begin position="485"/>
        <end position="584"/>
    </location>
</feature>
<dbReference type="PROSITE" id="PS01124">
    <property type="entry name" value="HTH_ARAC_FAMILY_2"/>
    <property type="match status" value="1"/>
</dbReference>
<organism evidence="6 7">
    <name type="scientific">Bacteroides thetaiotaomicron</name>
    <dbReference type="NCBI Taxonomy" id="818"/>
    <lineage>
        <taxon>Bacteria</taxon>
        <taxon>Pseudomonadati</taxon>
        <taxon>Bacteroidota</taxon>
        <taxon>Bacteroidia</taxon>
        <taxon>Bacteroidales</taxon>
        <taxon>Bacteroidaceae</taxon>
        <taxon>Bacteroides</taxon>
    </lineage>
</organism>
<accession>A0A174U8B8</accession>
<dbReference type="EMBL" id="CZAP01000028">
    <property type="protein sequence ID" value="CUQ18502.1"/>
    <property type="molecule type" value="Genomic_DNA"/>
</dbReference>
<dbReference type="InterPro" id="IPR009057">
    <property type="entry name" value="Homeodomain-like_sf"/>
</dbReference>
<reference evidence="6 7" key="1">
    <citation type="submission" date="2015-09" db="EMBL/GenBank/DDBJ databases">
        <authorList>
            <consortium name="Pathogen Informatics"/>
        </authorList>
    </citation>
    <scope>NUCLEOTIDE SEQUENCE [LARGE SCALE GENOMIC DNA]</scope>
    <source>
        <strain evidence="6 7">2789STDY5834899</strain>
    </source>
</reference>
<dbReference type="InterPro" id="IPR011990">
    <property type="entry name" value="TPR-like_helical_dom_sf"/>
</dbReference>
<evidence type="ECO:0000256" key="2">
    <source>
        <dbReference type="ARBA" id="ARBA00023125"/>
    </source>
</evidence>
<keyword evidence="3" id="KW-0804">Transcription</keyword>
<name>A0A174U8B8_BACT4</name>
<dbReference type="Gene3D" id="1.10.10.60">
    <property type="entry name" value="Homeodomain-like"/>
    <property type="match status" value="2"/>
</dbReference>
<dbReference type="PROSITE" id="PS00041">
    <property type="entry name" value="HTH_ARAC_FAMILY_1"/>
    <property type="match status" value="1"/>
</dbReference>
<keyword evidence="4" id="KW-0472">Membrane</keyword>
<keyword evidence="1" id="KW-0805">Transcription regulation</keyword>
<proteinExistence type="predicted"/>
<evidence type="ECO:0000256" key="1">
    <source>
        <dbReference type="ARBA" id="ARBA00023015"/>
    </source>
</evidence>
<gene>
    <name evidence="6" type="ORF">ERS852511_04681</name>
</gene>
<dbReference type="AlphaFoldDB" id="A0A174U8B8"/>
<dbReference type="PANTHER" id="PTHR43280">
    <property type="entry name" value="ARAC-FAMILY TRANSCRIPTIONAL REGULATOR"/>
    <property type="match status" value="1"/>
</dbReference>
<keyword evidence="4" id="KW-0812">Transmembrane</keyword>
<dbReference type="RefSeq" id="WP_081030038.1">
    <property type="nucleotide sequence ID" value="NZ_CZAP01000028.1"/>
</dbReference>